<evidence type="ECO:0000313" key="4">
    <source>
        <dbReference type="Proteomes" id="UP001295444"/>
    </source>
</evidence>
<dbReference type="GO" id="GO:0005655">
    <property type="term" value="C:nucleolar ribonuclease P complex"/>
    <property type="evidence" value="ECO:0007669"/>
    <property type="project" value="InterPro"/>
</dbReference>
<organism evidence="3 4">
    <name type="scientific">Pelobates cultripes</name>
    <name type="common">Western spadefoot toad</name>
    <dbReference type="NCBI Taxonomy" id="61616"/>
    <lineage>
        <taxon>Eukaryota</taxon>
        <taxon>Metazoa</taxon>
        <taxon>Chordata</taxon>
        <taxon>Craniata</taxon>
        <taxon>Vertebrata</taxon>
        <taxon>Euteleostomi</taxon>
        <taxon>Amphibia</taxon>
        <taxon>Batrachia</taxon>
        <taxon>Anura</taxon>
        <taxon>Pelobatoidea</taxon>
        <taxon>Pelobatidae</taxon>
        <taxon>Pelobates</taxon>
    </lineage>
</organism>
<dbReference type="InterPro" id="IPR029064">
    <property type="entry name" value="Ribosomal_eL30-like_sf"/>
</dbReference>
<feature type="compositionally biased region" description="Basic and acidic residues" evidence="1">
    <location>
        <begin position="89"/>
        <end position="100"/>
    </location>
</feature>
<gene>
    <name evidence="3" type="ORF">PECUL_23A049765</name>
</gene>
<dbReference type="EMBL" id="OW240915">
    <property type="protein sequence ID" value="CAH2282385.1"/>
    <property type="molecule type" value="Genomic_DNA"/>
</dbReference>
<feature type="compositionally biased region" description="Basic and acidic residues" evidence="1">
    <location>
        <begin position="232"/>
        <end position="243"/>
    </location>
</feature>
<dbReference type="SUPFAM" id="SSF55315">
    <property type="entry name" value="L30e-like"/>
    <property type="match status" value="1"/>
</dbReference>
<dbReference type="PANTHER" id="PTHR46948:SF1">
    <property type="entry name" value="RIBONUCLEASE P PROTEIN SUBUNIT P38"/>
    <property type="match status" value="1"/>
</dbReference>
<keyword evidence="4" id="KW-1185">Reference proteome</keyword>
<proteinExistence type="predicted"/>
<dbReference type="GO" id="GO:0000172">
    <property type="term" value="C:ribonuclease MRP complex"/>
    <property type="evidence" value="ECO:0007669"/>
    <property type="project" value="InterPro"/>
</dbReference>
<name>A0AAD1RVN7_PELCU</name>
<feature type="compositionally biased region" description="Basic residues" evidence="1">
    <location>
        <begin position="62"/>
        <end position="71"/>
    </location>
</feature>
<feature type="region of interest" description="Disordered" evidence="1">
    <location>
        <begin position="210"/>
        <end position="260"/>
    </location>
</feature>
<dbReference type="InterPro" id="IPR042848">
    <property type="entry name" value="Rpp38"/>
</dbReference>
<evidence type="ECO:0000313" key="3">
    <source>
        <dbReference type="EMBL" id="CAH2282385.1"/>
    </source>
</evidence>
<protein>
    <submittedName>
        <fullName evidence="3">Ribonuclease P subunit p38</fullName>
    </submittedName>
</protein>
<evidence type="ECO:0000256" key="1">
    <source>
        <dbReference type="SAM" id="MobiDB-lite"/>
    </source>
</evidence>
<sequence length="287" mass="31723">MAAKVAKGSVRKSKSIVSKTSLNSPFQKAWNTVVGDDMQFIHHTLLKKIEALGLKKIEPPNRPKKRKGAKKKQGESADEKDTEPNPAEKSCEKDSTHQDDNVLNSGWTHAEIRKQLAIGINEVTRAVEKNELILILVCKSAKPVLITKHLIDLSASRKVPACQLPRLSENIGAALGLKSLLALGFRKDCVFLKEVKSIIPRVPPLDVPWLQSGSTEEAPATDTAPEEDITQEVEKGEEKEKPKAGLKRKMKTEQEESSSVVFQGLKVKKIVPNPNKIRKVKKAAKKK</sequence>
<dbReference type="InterPro" id="IPR004038">
    <property type="entry name" value="Ribosomal_eL8/eL30/eS12/Gad45"/>
</dbReference>
<dbReference type="GO" id="GO:0001650">
    <property type="term" value="C:fibrillar center"/>
    <property type="evidence" value="ECO:0007669"/>
    <property type="project" value="TreeGrafter"/>
</dbReference>
<dbReference type="Gene3D" id="3.30.1330.30">
    <property type="match status" value="1"/>
</dbReference>
<evidence type="ECO:0000259" key="2">
    <source>
        <dbReference type="Pfam" id="PF01248"/>
    </source>
</evidence>
<dbReference type="Proteomes" id="UP001295444">
    <property type="component" value="Chromosome 04"/>
</dbReference>
<dbReference type="GO" id="GO:0033204">
    <property type="term" value="F:ribonuclease P RNA binding"/>
    <property type="evidence" value="ECO:0007669"/>
    <property type="project" value="TreeGrafter"/>
</dbReference>
<feature type="compositionally biased region" description="Basic and acidic residues" evidence="1">
    <location>
        <begin position="72"/>
        <end position="83"/>
    </location>
</feature>
<dbReference type="AlphaFoldDB" id="A0AAD1RVN7"/>
<dbReference type="Pfam" id="PF01248">
    <property type="entry name" value="Ribosomal_L7Ae"/>
    <property type="match status" value="1"/>
</dbReference>
<accession>A0AAD1RVN7</accession>
<dbReference type="GO" id="GO:0001682">
    <property type="term" value="P:tRNA 5'-leader removal"/>
    <property type="evidence" value="ECO:0007669"/>
    <property type="project" value="InterPro"/>
</dbReference>
<reference evidence="3" key="1">
    <citation type="submission" date="2022-03" db="EMBL/GenBank/DDBJ databases">
        <authorList>
            <person name="Alioto T."/>
            <person name="Alioto T."/>
            <person name="Gomez Garrido J."/>
        </authorList>
    </citation>
    <scope>NUCLEOTIDE SEQUENCE</scope>
</reference>
<dbReference type="PANTHER" id="PTHR46948">
    <property type="entry name" value="RIBONUCLEASE P PROTEIN SUBUNIT P38"/>
    <property type="match status" value="1"/>
</dbReference>
<feature type="domain" description="Ribosomal protein eL8/eL30/eS12/Gadd45" evidence="2">
    <location>
        <begin position="110"/>
        <end position="180"/>
    </location>
</feature>
<dbReference type="GO" id="GO:0004526">
    <property type="term" value="F:ribonuclease P activity"/>
    <property type="evidence" value="ECO:0007669"/>
    <property type="project" value="TreeGrafter"/>
</dbReference>
<feature type="region of interest" description="Disordered" evidence="1">
    <location>
        <begin position="56"/>
        <end position="103"/>
    </location>
</feature>